<dbReference type="InterPro" id="IPR029063">
    <property type="entry name" value="SAM-dependent_MTases_sf"/>
</dbReference>
<comment type="caution">
    <text evidence="1">The sequence shown here is derived from an EMBL/GenBank/DDBJ whole genome shotgun (WGS) entry which is preliminary data.</text>
</comment>
<dbReference type="Proteomes" id="UP000245697">
    <property type="component" value="Unassembled WGS sequence"/>
</dbReference>
<gene>
    <name evidence="1" type="ORF">BC793_10628</name>
</gene>
<dbReference type="EMBL" id="QGGR01000006">
    <property type="protein sequence ID" value="PWK48001.1"/>
    <property type="molecule type" value="Genomic_DNA"/>
</dbReference>
<evidence type="ECO:0000313" key="1">
    <source>
        <dbReference type="EMBL" id="PWK48001.1"/>
    </source>
</evidence>
<keyword evidence="1" id="KW-0808">Transferase</keyword>
<organism evidence="1 2">
    <name type="scientific">Actinoplanes xinjiangensis</name>
    <dbReference type="NCBI Taxonomy" id="512350"/>
    <lineage>
        <taxon>Bacteria</taxon>
        <taxon>Bacillati</taxon>
        <taxon>Actinomycetota</taxon>
        <taxon>Actinomycetes</taxon>
        <taxon>Micromonosporales</taxon>
        <taxon>Micromonosporaceae</taxon>
        <taxon>Actinoplanes</taxon>
    </lineage>
</organism>
<sequence>MVELLDDPALHASSVVANNAMNRERQLHGVNSYAKVLGFDPLTRAGSAWLDLCCGSGLALIQAAGQTSGVTLTGVDLVEAFRPAPPGVTLVAAPLETWAPGRVFDLITCVHGLHYVGDKLGVLARILTWLTPGGTFVADLDLASIRSGDRRLAGLLRAAGVEYDGRRKRITCTGPRVLDLPYRYLGADDRAGPNYTGQPAVTSHYEKTV</sequence>
<dbReference type="Gene3D" id="3.40.50.150">
    <property type="entry name" value="Vaccinia Virus protein VP39"/>
    <property type="match status" value="1"/>
</dbReference>
<accession>A0A316FGD6</accession>
<keyword evidence="2" id="KW-1185">Reference proteome</keyword>
<dbReference type="GO" id="GO:0008168">
    <property type="term" value="F:methyltransferase activity"/>
    <property type="evidence" value="ECO:0007669"/>
    <property type="project" value="UniProtKB-KW"/>
</dbReference>
<dbReference type="AlphaFoldDB" id="A0A316FGD6"/>
<dbReference type="CDD" id="cd02440">
    <property type="entry name" value="AdoMet_MTases"/>
    <property type="match status" value="1"/>
</dbReference>
<name>A0A316FGD6_9ACTN</name>
<proteinExistence type="predicted"/>
<dbReference type="OrthoDB" id="517270at2"/>
<protein>
    <submittedName>
        <fullName evidence="1">Methyltransferase family protein</fullName>
    </submittedName>
</protein>
<dbReference type="Pfam" id="PF13489">
    <property type="entry name" value="Methyltransf_23"/>
    <property type="match status" value="1"/>
</dbReference>
<reference evidence="1 2" key="1">
    <citation type="submission" date="2018-05" db="EMBL/GenBank/DDBJ databases">
        <title>Genomic Encyclopedia of Archaeal and Bacterial Type Strains, Phase II (KMG-II): from individual species to whole genera.</title>
        <authorList>
            <person name="Goeker M."/>
        </authorList>
    </citation>
    <scope>NUCLEOTIDE SEQUENCE [LARGE SCALE GENOMIC DNA]</scope>
    <source>
        <strain evidence="1 2">DSM 45184</strain>
    </source>
</reference>
<evidence type="ECO:0000313" key="2">
    <source>
        <dbReference type="Proteomes" id="UP000245697"/>
    </source>
</evidence>
<dbReference type="GO" id="GO:0032259">
    <property type="term" value="P:methylation"/>
    <property type="evidence" value="ECO:0007669"/>
    <property type="project" value="UniProtKB-KW"/>
</dbReference>
<keyword evidence="1" id="KW-0489">Methyltransferase</keyword>
<dbReference type="SUPFAM" id="SSF53335">
    <property type="entry name" value="S-adenosyl-L-methionine-dependent methyltransferases"/>
    <property type="match status" value="1"/>
</dbReference>